<dbReference type="Pfam" id="PF02737">
    <property type="entry name" value="3HCDH_N"/>
    <property type="match status" value="1"/>
</dbReference>
<evidence type="ECO:0000256" key="6">
    <source>
        <dbReference type="ARBA" id="ARBA00023002"/>
    </source>
</evidence>
<dbReference type="Pfam" id="PF00725">
    <property type="entry name" value="3HCDH"/>
    <property type="match status" value="1"/>
</dbReference>
<dbReference type="KEGG" id="naci:NUH88_07820"/>
<protein>
    <recommendedName>
        <fullName evidence="9">L-gulonate 3-dehydrogenase</fullName>
        <ecNumber evidence="8">1.1.1.45</ecNumber>
    </recommendedName>
    <alternativeName>
        <fullName evidence="9">L-gulonate 3-dehydrogenase</fullName>
    </alternativeName>
</protein>
<keyword evidence="14" id="KW-1185">Reference proteome</keyword>
<evidence type="ECO:0000256" key="4">
    <source>
        <dbReference type="ARBA" id="ARBA00022490"/>
    </source>
</evidence>
<evidence type="ECO:0000259" key="12">
    <source>
        <dbReference type="Pfam" id="PF02737"/>
    </source>
</evidence>
<evidence type="ECO:0000256" key="3">
    <source>
        <dbReference type="ARBA" id="ARBA00011738"/>
    </source>
</evidence>
<evidence type="ECO:0000256" key="8">
    <source>
        <dbReference type="ARBA" id="ARBA00038962"/>
    </source>
</evidence>
<name>A0A9J7AV13_9PROT</name>
<evidence type="ECO:0000256" key="9">
    <source>
        <dbReference type="ARBA" id="ARBA00042709"/>
    </source>
</evidence>
<feature type="domain" description="3-hydroxyacyl-CoA dehydrogenase NAD binding" evidence="12">
    <location>
        <begin position="6"/>
        <end position="182"/>
    </location>
</feature>
<dbReference type="InterPro" id="IPR013328">
    <property type="entry name" value="6PGD_dom2"/>
</dbReference>
<evidence type="ECO:0000256" key="10">
    <source>
        <dbReference type="PIRSR" id="PIRSR000105-1"/>
    </source>
</evidence>
<dbReference type="Proteomes" id="UP001060336">
    <property type="component" value="Chromosome"/>
</dbReference>
<comment type="subcellular location">
    <subcellularLocation>
        <location evidence="1">Cytoplasm</location>
    </subcellularLocation>
</comment>
<dbReference type="InterPro" id="IPR006176">
    <property type="entry name" value="3-OHacyl-CoA_DH_NAD-bd"/>
</dbReference>
<dbReference type="RefSeq" id="WP_257771187.1">
    <property type="nucleotide sequence ID" value="NZ_CP102480.1"/>
</dbReference>
<dbReference type="EMBL" id="CP102480">
    <property type="protein sequence ID" value="UUX51595.1"/>
    <property type="molecule type" value="Genomic_DNA"/>
</dbReference>
<dbReference type="Gene3D" id="3.40.50.720">
    <property type="entry name" value="NAD(P)-binding Rossmann-like Domain"/>
    <property type="match status" value="1"/>
</dbReference>
<dbReference type="GO" id="GO:0050104">
    <property type="term" value="F:L-gulonate 3-dehydrogenase activity"/>
    <property type="evidence" value="ECO:0007669"/>
    <property type="project" value="UniProtKB-EC"/>
</dbReference>
<keyword evidence="4" id="KW-0963">Cytoplasm</keyword>
<gene>
    <name evidence="13" type="ORF">NUH88_07820</name>
</gene>
<dbReference type="SUPFAM" id="SSF51735">
    <property type="entry name" value="NAD(P)-binding Rossmann-fold domains"/>
    <property type="match status" value="1"/>
</dbReference>
<dbReference type="InterPro" id="IPR036291">
    <property type="entry name" value="NAD(P)-bd_dom_sf"/>
</dbReference>
<organism evidence="13 14">
    <name type="scientific">Nisaea acidiphila</name>
    <dbReference type="NCBI Taxonomy" id="1862145"/>
    <lineage>
        <taxon>Bacteria</taxon>
        <taxon>Pseudomonadati</taxon>
        <taxon>Pseudomonadota</taxon>
        <taxon>Alphaproteobacteria</taxon>
        <taxon>Rhodospirillales</taxon>
        <taxon>Thalassobaculaceae</taxon>
        <taxon>Nisaea</taxon>
    </lineage>
</organism>
<dbReference type="EC" id="1.1.1.45" evidence="8"/>
<dbReference type="InterPro" id="IPR022694">
    <property type="entry name" value="3-OHacyl-CoA_DH"/>
</dbReference>
<dbReference type="GO" id="GO:0006631">
    <property type="term" value="P:fatty acid metabolic process"/>
    <property type="evidence" value="ECO:0007669"/>
    <property type="project" value="InterPro"/>
</dbReference>
<dbReference type="InterPro" id="IPR008927">
    <property type="entry name" value="6-PGluconate_DH-like_C_sf"/>
</dbReference>
<feature type="domain" description="3-hydroxyacyl-CoA dehydrogenase C-terminal" evidence="11">
    <location>
        <begin position="188"/>
        <end position="286"/>
    </location>
</feature>
<evidence type="ECO:0000256" key="1">
    <source>
        <dbReference type="ARBA" id="ARBA00004496"/>
    </source>
</evidence>
<proteinExistence type="inferred from homology"/>
<dbReference type="GO" id="GO:0070403">
    <property type="term" value="F:NAD+ binding"/>
    <property type="evidence" value="ECO:0007669"/>
    <property type="project" value="InterPro"/>
</dbReference>
<evidence type="ECO:0000256" key="5">
    <source>
        <dbReference type="ARBA" id="ARBA00022553"/>
    </source>
</evidence>
<evidence type="ECO:0000313" key="13">
    <source>
        <dbReference type="EMBL" id="UUX51595.1"/>
    </source>
</evidence>
<dbReference type="InterPro" id="IPR006108">
    <property type="entry name" value="3HC_DH_C"/>
</dbReference>
<keyword evidence="6" id="KW-0560">Oxidoreductase</keyword>
<dbReference type="Gene3D" id="1.10.1040.10">
    <property type="entry name" value="N-(1-d-carboxylethyl)-l-norvaline Dehydrogenase, domain 2"/>
    <property type="match status" value="1"/>
</dbReference>
<evidence type="ECO:0000259" key="11">
    <source>
        <dbReference type="Pfam" id="PF00725"/>
    </source>
</evidence>
<evidence type="ECO:0000256" key="2">
    <source>
        <dbReference type="ARBA" id="ARBA00009463"/>
    </source>
</evidence>
<evidence type="ECO:0000313" key="14">
    <source>
        <dbReference type="Proteomes" id="UP001060336"/>
    </source>
</evidence>
<dbReference type="GO" id="GO:0005737">
    <property type="term" value="C:cytoplasm"/>
    <property type="evidence" value="ECO:0007669"/>
    <property type="project" value="UniProtKB-SubCell"/>
</dbReference>
<accession>A0A9J7AV13</accession>
<evidence type="ECO:0000256" key="7">
    <source>
        <dbReference type="ARBA" id="ARBA00023027"/>
    </source>
</evidence>
<keyword evidence="5" id="KW-0597">Phosphoprotein</keyword>
<dbReference type="PANTHER" id="PTHR48075">
    <property type="entry name" value="3-HYDROXYACYL-COA DEHYDROGENASE FAMILY PROTEIN"/>
    <property type="match status" value="1"/>
</dbReference>
<dbReference type="PIRSF" id="PIRSF000105">
    <property type="entry name" value="HCDH"/>
    <property type="match status" value="1"/>
</dbReference>
<dbReference type="AlphaFoldDB" id="A0A9J7AV13"/>
<dbReference type="PANTHER" id="PTHR48075:SF1">
    <property type="entry name" value="LAMBDA-CRYSTALLIN HOMOLOG"/>
    <property type="match status" value="1"/>
</dbReference>
<sequence>MDSNAKVAIIGAGLMGHGLALVHAIAGHAVKMTDISESQLATGMELIGSALDTLVAGGSVAKPETAAILARITPVGTLAEAVADADFIVEAVVENREVKTEVYAELESAAPATAIIASNTSYLDAFPLAPASLQSRFIITHWYTPPYIIDLVDIAGGPETDPKYLAAVRDHYAAIGKKPVLFERFVPGYVANRLQAAMTLEITRLLDEGYADAEAIDTSIKYGLALRMATMGALMKADFTGLDMSRRALANKMYIPPEVKGKSETLEKLIADGKQGVMNGSGYFDYGSMKPEELFHNRDVGLLKLKAAVEKVEEEQPLRPQG</sequence>
<comment type="similarity">
    <text evidence="2">Belongs to the 3-hydroxyacyl-CoA dehydrogenase family.</text>
</comment>
<comment type="subunit">
    <text evidence="3">Homodimer.</text>
</comment>
<dbReference type="SUPFAM" id="SSF48179">
    <property type="entry name" value="6-phosphogluconate dehydrogenase C-terminal domain-like"/>
    <property type="match status" value="1"/>
</dbReference>
<keyword evidence="7" id="KW-0520">NAD</keyword>
<reference evidence="13" key="1">
    <citation type="submission" date="2022-08" db="EMBL/GenBank/DDBJ databases">
        <title>Nisaea acidiphila sp. nov., isolated from a marine algal debris and emended description of the genus Nisaea Urios et al. 2008.</title>
        <authorList>
            <person name="Kwon K."/>
        </authorList>
    </citation>
    <scope>NUCLEOTIDE SEQUENCE</scope>
    <source>
        <strain evidence="13">MEBiC11861</strain>
    </source>
</reference>
<feature type="site" description="Important for catalytic activity" evidence="10">
    <location>
        <position position="141"/>
    </location>
</feature>